<dbReference type="RefSeq" id="WP_258798607.1">
    <property type="nucleotide sequence ID" value="NZ_JANTHX010000007.1"/>
</dbReference>
<comment type="caution">
    <text evidence="2">The sequence shown here is derived from an EMBL/GenBank/DDBJ whole genome shotgun (WGS) entry which is preliminary data.</text>
</comment>
<dbReference type="PANTHER" id="PTHR43319">
    <property type="entry name" value="BETA-LACTAMASE-RELATED"/>
    <property type="match status" value="1"/>
</dbReference>
<evidence type="ECO:0000313" key="3">
    <source>
        <dbReference type="Proteomes" id="UP001205337"/>
    </source>
</evidence>
<dbReference type="Proteomes" id="UP001205337">
    <property type="component" value="Unassembled WGS sequence"/>
</dbReference>
<reference evidence="2 3" key="1">
    <citation type="submission" date="2022-08" db="EMBL/GenBank/DDBJ databases">
        <authorList>
            <person name="Li F."/>
        </authorList>
    </citation>
    <scope>NUCLEOTIDE SEQUENCE [LARGE SCALE GENOMIC DNA]</scope>
    <source>
        <strain evidence="2 3">10F1B-8-1</strain>
    </source>
</reference>
<feature type="domain" description="Beta-lactamase-related" evidence="1">
    <location>
        <begin position="17"/>
        <end position="358"/>
    </location>
</feature>
<dbReference type="SUPFAM" id="SSF56601">
    <property type="entry name" value="beta-lactamase/transpeptidase-like"/>
    <property type="match status" value="1"/>
</dbReference>
<evidence type="ECO:0000259" key="1">
    <source>
        <dbReference type="Pfam" id="PF00144"/>
    </source>
</evidence>
<dbReference type="Gene3D" id="3.40.710.10">
    <property type="entry name" value="DD-peptidase/beta-lactamase superfamily"/>
    <property type="match status" value="1"/>
</dbReference>
<name>A0ABT1ZFT8_9MICO</name>
<dbReference type="InterPro" id="IPR052907">
    <property type="entry name" value="Beta-lactamase/esterase"/>
</dbReference>
<dbReference type="PANTHER" id="PTHR43319:SF3">
    <property type="entry name" value="BETA-LACTAMASE-RELATED DOMAIN-CONTAINING PROTEIN"/>
    <property type="match status" value="1"/>
</dbReference>
<sequence length="377" mass="40453">MVDGTADEVFAPLVDEFARRLDSEEELGASLAVVIDGEPVVDIWGGWADPEHSAPWSSDTIVNTWSCTKTVTALAALILVDRGLDPDAPVARYWPEFAAAGKEGVLVRQLLGHTSGVSGWAEPVTPADILDVPQATALLAEQAPFWEPGTASGYHLLDYGHLVGELIRRVDGRELGTFVREELAEPLGADYWIGLPDSEFGRVSNVVPPPPAQIDLGQVPPDHPAVRTLGNPVLGAEYSWTPQWRRAQLGGANGHGNARSLARIQSVLTNGGELDGRRFLSTTTIERVFEQQSDGLDLVLFQPLRFGIGYALPHPAVTPYLPEGSRVAFWGGWGGSLILNDVGRGVTFAYVMNRMSPGIIGSERSNAYAAALYAALG</sequence>
<dbReference type="Pfam" id="PF00144">
    <property type="entry name" value="Beta-lactamase"/>
    <property type="match status" value="1"/>
</dbReference>
<dbReference type="InterPro" id="IPR001466">
    <property type="entry name" value="Beta-lactam-related"/>
</dbReference>
<proteinExistence type="predicted"/>
<protein>
    <submittedName>
        <fullName evidence="2">Beta-lactamase family protein</fullName>
    </submittedName>
</protein>
<accession>A0ABT1ZFT8</accession>
<dbReference type="EMBL" id="JANTHX010000007">
    <property type="protein sequence ID" value="MCS0499557.1"/>
    <property type="molecule type" value="Genomic_DNA"/>
</dbReference>
<evidence type="ECO:0000313" key="2">
    <source>
        <dbReference type="EMBL" id="MCS0499557.1"/>
    </source>
</evidence>
<gene>
    <name evidence="2" type="ORF">NUH29_08330</name>
</gene>
<organism evidence="2 3">
    <name type="scientific">Protaetiibacter mangrovi</name>
    <dbReference type="NCBI Taxonomy" id="2970926"/>
    <lineage>
        <taxon>Bacteria</taxon>
        <taxon>Bacillati</taxon>
        <taxon>Actinomycetota</taxon>
        <taxon>Actinomycetes</taxon>
        <taxon>Micrococcales</taxon>
        <taxon>Microbacteriaceae</taxon>
        <taxon>Protaetiibacter</taxon>
    </lineage>
</organism>
<keyword evidence="3" id="KW-1185">Reference proteome</keyword>
<dbReference type="InterPro" id="IPR012338">
    <property type="entry name" value="Beta-lactam/transpept-like"/>
</dbReference>